<gene>
    <name evidence="2" type="ORF">TTEB3V08_LOCUS1935</name>
</gene>
<evidence type="ECO:0000256" key="1">
    <source>
        <dbReference type="SAM" id="MobiDB-lite"/>
    </source>
</evidence>
<organism evidence="2">
    <name type="scientific">Timema tahoe</name>
    <dbReference type="NCBI Taxonomy" id="61484"/>
    <lineage>
        <taxon>Eukaryota</taxon>
        <taxon>Metazoa</taxon>
        <taxon>Ecdysozoa</taxon>
        <taxon>Arthropoda</taxon>
        <taxon>Hexapoda</taxon>
        <taxon>Insecta</taxon>
        <taxon>Pterygota</taxon>
        <taxon>Neoptera</taxon>
        <taxon>Polyneoptera</taxon>
        <taxon>Phasmatodea</taxon>
        <taxon>Timematodea</taxon>
        <taxon>Timematoidea</taxon>
        <taxon>Timematidae</taxon>
        <taxon>Timema</taxon>
    </lineage>
</organism>
<feature type="region of interest" description="Disordered" evidence="1">
    <location>
        <begin position="159"/>
        <end position="189"/>
    </location>
</feature>
<dbReference type="AlphaFoldDB" id="A0A7R9FJB7"/>
<proteinExistence type="predicted"/>
<protein>
    <submittedName>
        <fullName evidence="2">Uncharacterized protein</fullName>
    </submittedName>
</protein>
<evidence type="ECO:0000313" key="2">
    <source>
        <dbReference type="EMBL" id="CAD7453818.1"/>
    </source>
</evidence>
<dbReference type="EMBL" id="OE000435">
    <property type="protein sequence ID" value="CAD7453818.1"/>
    <property type="molecule type" value="Genomic_DNA"/>
</dbReference>
<accession>A0A7R9FJB7</accession>
<reference evidence="2" key="1">
    <citation type="submission" date="2020-11" db="EMBL/GenBank/DDBJ databases">
        <authorList>
            <person name="Tran Van P."/>
        </authorList>
    </citation>
    <scope>NUCLEOTIDE SEQUENCE</scope>
</reference>
<name>A0A7R9FJB7_9NEOP</name>
<sequence length="778" mass="87914">MYLNLPVIGSLVYYEIRSLDHAATNAELSVSTKAVRSPVLKDSSWQKERSENPVKFESLFHTCLWSCVTESHKATHCHTHPLRELCGVFYEPHFPPLSNPGGGGKKTTKTTSYYPGTSPQECMKEGRPRCKGQKFEGCDARESEASYAGVVQPALSVKRANKRPDDAEEDGTIRHQFANPPTDPSSDTFKTDTNRMLSYAALCCAKTLADIDAYGHALMHPEEEQENISHYVPTDWSRHNVQLDLLRDMCGGTILWWEGVILLLTTVFTHLDYPSRALGCLWHPPGSMNDVDPKHLDKRIGLGYLKSKYKDQPRLLDYRLMPLALLSESLKPILWDGESHGVASQSTKVSFRANEKGWITGSELAFAWRESGKQFGKNHPSSPDRDLNLDLPVLGGLAQHDWHVSQLRHRDISKPKLQCPHCKLSATMRRPLTSAMMSVLLPHDVTDVYRLVNIAAICKFIDGPPTRRQKEDYHNTSLYKGLRENKKDLGYEKLVAYLVYSYYHGHTLKGISLVSSSLLKTRDLRLEMYRRMKQRRWKNIIIIVEPSHGTEKTHAERLKKNGCRQAKRLQHIAKISVSNSCEIRAEKRRHLLEVPAGQLRTAGLRKAGAAAKMQGVEGLHDIVEEAGQMVWACNEDVGVHEIVEEARQMVWACNENVGIHEIVEEARQMVWACNEDVGVHEIVEEARQMSERKSEGVNDKGMEGGVLILSWGERQRKLMPLALLSASLKPILWDGGWEGEKRGVASQPTKVSFRAKKSRWFTETVDDSSYRTGLVEKS</sequence>